<dbReference type="InterPro" id="IPR001563">
    <property type="entry name" value="Peptidase_S10"/>
</dbReference>
<keyword evidence="5 7" id="KW-0378">Hydrolase</keyword>
<evidence type="ECO:0000256" key="5">
    <source>
        <dbReference type="ARBA" id="ARBA00022801"/>
    </source>
</evidence>
<evidence type="ECO:0000256" key="6">
    <source>
        <dbReference type="ARBA" id="ARBA00023180"/>
    </source>
</evidence>
<dbReference type="EMBL" id="CAJVQA010008409">
    <property type="protein sequence ID" value="CAG8671300.1"/>
    <property type="molecule type" value="Genomic_DNA"/>
</dbReference>
<dbReference type="PANTHER" id="PTHR11802">
    <property type="entry name" value="SERINE PROTEASE FAMILY S10 SERINE CARBOXYPEPTIDASE"/>
    <property type="match status" value="1"/>
</dbReference>
<evidence type="ECO:0000313" key="9">
    <source>
        <dbReference type="Proteomes" id="UP000789759"/>
    </source>
</evidence>
<protein>
    <recommendedName>
        <fullName evidence="7">Carboxypeptidase</fullName>
        <ecNumber evidence="7">3.4.16.-</ecNumber>
    </recommendedName>
</protein>
<dbReference type="GO" id="GO:0006508">
    <property type="term" value="P:proteolysis"/>
    <property type="evidence" value="ECO:0007669"/>
    <property type="project" value="UniProtKB-KW"/>
</dbReference>
<dbReference type="InterPro" id="IPR033124">
    <property type="entry name" value="Ser_caboxypep_his_AS"/>
</dbReference>
<dbReference type="InterPro" id="IPR018202">
    <property type="entry name" value="Ser_caboxypep_ser_AS"/>
</dbReference>
<keyword evidence="3 7" id="KW-0645">Protease</keyword>
<dbReference type="OrthoDB" id="443318at2759"/>
<accession>A0A9N9EB34</accession>
<evidence type="ECO:0000313" key="8">
    <source>
        <dbReference type="EMBL" id="CAG8671300.1"/>
    </source>
</evidence>
<dbReference type="Proteomes" id="UP000789759">
    <property type="component" value="Unassembled WGS sequence"/>
</dbReference>
<evidence type="ECO:0000256" key="2">
    <source>
        <dbReference type="ARBA" id="ARBA00022645"/>
    </source>
</evidence>
<dbReference type="GO" id="GO:0000324">
    <property type="term" value="C:fungal-type vacuole"/>
    <property type="evidence" value="ECO:0007669"/>
    <property type="project" value="TreeGrafter"/>
</dbReference>
<dbReference type="AlphaFoldDB" id="A0A9N9EB34"/>
<proteinExistence type="inferred from homology"/>
<reference evidence="8" key="1">
    <citation type="submission" date="2021-06" db="EMBL/GenBank/DDBJ databases">
        <authorList>
            <person name="Kallberg Y."/>
            <person name="Tangrot J."/>
            <person name="Rosling A."/>
        </authorList>
    </citation>
    <scope>NUCLEOTIDE SEQUENCE</scope>
    <source>
        <strain evidence="8">FL966</strain>
    </source>
</reference>
<dbReference type="PROSITE" id="PS00560">
    <property type="entry name" value="CARBOXYPEPT_SER_HIS"/>
    <property type="match status" value="1"/>
</dbReference>
<dbReference type="EC" id="3.4.16.-" evidence="7"/>
<dbReference type="Pfam" id="PF00450">
    <property type="entry name" value="Peptidase_S10"/>
    <property type="match status" value="1"/>
</dbReference>
<sequence>MKCFISLGVLSILPLFIQILFLTANVFCIPSPRRDSSSSSKYNIVSSNLCDDSVKQYSGYIQVSPSTHTFFWFFEARHNPETAPLTLWLTGGPGCSSLNGLFVEIGPCKTQNNGTSTITNPNSWTEVSNVIFLDQPIGVGFSYSDDVYNVTSSEQAAADMYTFLQLFFQRFPEYSKLDFHIFGESYGGRFDVSVNDTIVDQMNKAWPACEEATINCNEKKTTNYCLHAVDVCAGSNTSYASYFLNSGLSEYDIRAPAESMISTLSPDYVNYITKPDILQEIGANSKIQYLVCSSRVGLNLYPEMPLDFSSELEFLLENGIRTLIYHGDADWICNWKGGLETALNLNWKYKSEFSSADMKEWFVDGTSVGQVKCADILSFVKIYNAGHEAPSDQPRPALDMFTKWLSNIKLE</sequence>
<name>A0A9N9EB34_9GLOM</name>
<organism evidence="8 9">
    <name type="scientific">Cetraspora pellucida</name>
    <dbReference type="NCBI Taxonomy" id="1433469"/>
    <lineage>
        <taxon>Eukaryota</taxon>
        <taxon>Fungi</taxon>
        <taxon>Fungi incertae sedis</taxon>
        <taxon>Mucoromycota</taxon>
        <taxon>Glomeromycotina</taxon>
        <taxon>Glomeromycetes</taxon>
        <taxon>Diversisporales</taxon>
        <taxon>Gigasporaceae</taxon>
        <taxon>Cetraspora</taxon>
    </lineage>
</organism>
<evidence type="ECO:0000256" key="4">
    <source>
        <dbReference type="ARBA" id="ARBA00022729"/>
    </source>
</evidence>
<dbReference type="PANTHER" id="PTHR11802:SF113">
    <property type="entry name" value="SERINE CARBOXYPEPTIDASE CTSA-4.1"/>
    <property type="match status" value="1"/>
</dbReference>
<comment type="similarity">
    <text evidence="1 7">Belongs to the peptidase S10 family.</text>
</comment>
<dbReference type="PRINTS" id="PR00724">
    <property type="entry name" value="CRBOXYPTASEC"/>
</dbReference>
<comment type="caution">
    <text evidence="8">The sequence shown here is derived from an EMBL/GenBank/DDBJ whole genome shotgun (WGS) entry which is preliminary data.</text>
</comment>
<keyword evidence="9" id="KW-1185">Reference proteome</keyword>
<dbReference type="SUPFAM" id="SSF53474">
    <property type="entry name" value="alpha/beta-Hydrolases"/>
    <property type="match status" value="1"/>
</dbReference>
<dbReference type="Gene3D" id="3.40.50.1820">
    <property type="entry name" value="alpha/beta hydrolase"/>
    <property type="match status" value="2"/>
</dbReference>
<gene>
    <name evidence="8" type="ORF">CPELLU_LOCUS10289</name>
</gene>
<dbReference type="PROSITE" id="PS00131">
    <property type="entry name" value="CARBOXYPEPT_SER_SER"/>
    <property type="match status" value="1"/>
</dbReference>
<evidence type="ECO:0000256" key="3">
    <source>
        <dbReference type="ARBA" id="ARBA00022670"/>
    </source>
</evidence>
<keyword evidence="4" id="KW-0732">Signal</keyword>
<dbReference type="InterPro" id="IPR029058">
    <property type="entry name" value="AB_hydrolase_fold"/>
</dbReference>
<evidence type="ECO:0000256" key="7">
    <source>
        <dbReference type="RuleBase" id="RU361156"/>
    </source>
</evidence>
<keyword evidence="2 7" id="KW-0121">Carboxypeptidase</keyword>
<keyword evidence="6" id="KW-0325">Glycoprotein</keyword>
<dbReference type="GO" id="GO:0004185">
    <property type="term" value="F:serine-type carboxypeptidase activity"/>
    <property type="evidence" value="ECO:0007669"/>
    <property type="project" value="UniProtKB-UniRule"/>
</dbReference>
<evidence type="ECO:0000256" key="1">
    <source>
        <dbReference type="ARBA" id="ARBA00009431"/>
    </source>
</evidence>